<sequence>MLSSLLFSAAAIAVPSLVSEFSLIAAAVAAPPLISSLPLFATAIAAPPVIATSTVQTADLDLSSQAGQRALDRRLSIAAKEVCGTTSDAHITGKNDVRRCRAETLASVASDRNRQIAAANAAPSLTSGDASIVAELDRKFQFAVKQNDAATMDRILHANYKLVLGDGRVVDREELLEESRSGRIHYEIQDEEPGSQSVMVEGDTAVVTAKLRLKGHREGKAFDRLLWFSDTYVRTPAGWRYLFGQASLPLTQS</sequence>
<comment type="caution">
    <text evidence="2">The sequence shown here is derived from an EMBL/GenBank/DDBJ whole genome shotgun (WGS) entry which is preliminary data.</text>
</comment>
<evidence type="ECO:0000313" key="2">
    <source>
        <dbReference type="EMBL" id="MCF2514444.1"/>
    </source>
</evidence>
<dbReference type="EMBL" id="JAKFGM010000001">
    <property type="protein sequence ID" value="MCF2514444.1"/>
    <property type="molecule type" value="Genomic_DNA"/>
</dbReference>
<dbReference type="AlphaFoldDB" id="A0A9X1QN95"/>
<accession>A0A9X1QN95</accession>
<reference evidence="2" key="1">
    <citation type="submission" date="2022-01" db="EMBL/GenBank/DDBJ databases">
        <authorList>
            <person name="Jo J.-H."/>
            <person name="Im W.-T."/>
        </authorList>
    </citation>
    <scope>NUCLEOTIDE SEQUENCE</scope>
    <source>
        <strain evidence="2">G124</strain>
    </source>
</reference>
<gene>
    <name evidence="2" type="ORF">LVY65_05110</name>
</gene>
<dbReference type="Pfam" id="PF14534">
    <property type="entry name" value="DUF4440"/>
    <property type="match status" value="1"/>
</dbReference>
<proteinExistence type="predicted"/>
<dbReference type="InterPro" id="IPR032710">
    <property type="entry name" value="NTF2-like_dom_sf"/>
</dbReference>
<keyword evidence="3" id="KW-1185">Reference proteome</keyword>
<evidence type="ECO:0000313" key="3">
    <source>
        <dbReference type="Proteomes" id="UP001139410"/>
    </source>
</evidence>
<evidence type="ECO:0000259" key="1">
    <source>
        <dbReference type="Pfam" id="PF14534"/>
    </source>
</evidence>
<name>A0A9X1QN95_9SPHN</name>
<dbReference type="InterPro" id="IPR030972">
    <property type="entry name" value="UrcA_uranyl"/>
</dbReference>
<organism evidence="2 3">
    <name type="scientific">Sphingomonas cremea</name>
    <dbReference type="NCBI Taxonomy" id="2904799"/>
    <lineage>
        <taxon>Bacteria</taxon>
        <taxon>Pseudomonadati</taxon>
        <taxon>Pseudomonadota</taxon>
        <taxon>Alphaproteobacteria</taxon>
        <taxon>Sphingomonadales</taxon>
        <taxon>Sphingomonadaceae</taxon>
        <taxon>Sphingomonas</taxon>
    </lineage>
</organism>
<protein>
    <submittedName>
        <fullName evidence="2">UrcA family protein</fullName>
    </submittedName>
</protein>
<dbReference type="Gene3D" id="3.10.450.50">
    <property type="match status" value="1"/>
</dbReference>
<dbReference type="RefSeq" id="WP_235066907.1">
    <property type="nucleotide sequence ID" value="NZ_JAKFGM010000001.1"/>
</dbReference>
<dbReference type="NCBIfam" id="TIGR04433">
    <property type="entry name" value="UrcA_uranyl"/>
    <property type="match status" value="1"/>
</dbReference>
<feature type="domain" description="DUF4440" evidence="1">
    <location>
        <begin position="133"/>
        <end position="240"/>
    </location>
</feature>
<dbReference type="SUPFAM" id="SSF54427">
    <property type="entry name" value="NTF2-like"/>
    <property type="match status" value="1"/>
</dbReference>
<dbReference type="InterPro" id="IPR027843">
    <property type="entry name" value="DUF4440"/>
</dbReference>
<dbReference type="Proteomes" id="UP001139410">
    <property type="component" value="Unassembled WGS sequence"/>
</dbReference>